<name>A0AAV7SGM3_PLEWA</name>
<gene>
    <name evidence="2" type="ORF">NDU88_003683</name>
</gene>
<comment type="caution">
    <text evidence="2">The sequence shown here is derived from an EMBL/GenBank/DDBJ whole genome shotgun (WGS) entry which is preliminary data.</text>
</comment>
<feature type="compositionally biased region" description="Basic and acidic residues" evidence="1">
    <location>
        <begin position="111"/>
        <end position="123"/>
    </location>
</feature>
<evidence type="ECO:0000256" key="1">
    <source>
        <dbReference type="SAM" id="MobiDB-lite"/>
    </source>
</evidence>
<feature type="compositionally biased region" description="Low complexity" evidence="1">
    <location>
        <begin position="125"/>
        <end position="137"/>
    </location>
</feature>
<keyword evidence="3" id="KW-1185">Reference proteome</keyword>
<dbReference type="Proteomes" id="UP001066276">
    <property type="component" value="Chromosome 4_2"/>
</dbReference>
<dbReference type="EMBL" id="JANPWB010000008">
    <property type="protein sequence ID" value="KAJ1163220.1"/>
    <property type="molecule type" value="Genomic_DNA"/>
</dbReference>
<accession>A0AAV7SGM3</accession>
<feature type="compositionally biased region" description="Pro residues" evidence="1">
    <location>
        <begin position="15"/>
        <end position="26"/>
    </location>
</feature>
<proteinExistence type="predicted"/>
<feature type="region of interest" description="Disordered" evidence="1">
    <location>
        <begin position="95"/>
        <end position="194"/>
    </location>
</feature>
<organism evidence="2 3">
    <name type="scientific">Pleurodeles waltl</name>
    <name type="common">Iberian ribbed newt</name>
    <dbReference type="NCBI Taxonomy" id="8319"/>
    <lineage>
        <taxon>Eukaryota</taxon>
        <taxon>Metazoa</taxon>
        <taxon>Chordata</taxon>
        <taxon>Craniata</taxon>
        <taxon>Vertebrata</taxon>
        <taxon>Euteleostomi</taxon>
        <taxon>Amphibia</taxon>
        <taxon>Batrachia</taxon>
        <taxon>Caudata</taxon>
        <taxon>Salamandroidea</taxon>
        <taxon>Salamandridae</taxon>
        <taxon>Pleurodelinae</taxon>
        <taxon>Pleurodeles</taxon>
    </lineage>
</organism>
<evidence type="ECO:0000313" key="2">
    <source>
        <dbReference type="EMBL" id="KAJ1163220.1"/>
    </source>
</evidence>
<evidence type="ECO:0000313" key="3">
    <source>
        <dbReference type="Proteomes" id="UP001066276"/>
    </source>
</evidence>
<reference evidence="2" key="1">
    <citation type="journal article" date="2022" name="bioRxiv">
        <title>Sequencing and chromosome-scale assembly of the giantPleurodeles waltlgenome.</title>
        <authorList>
            <person name="Brown T."/>
            <person name="Elewa A."/>
            <person name="Iarovenko S."/>
            <person name="Subramanian E."/>
            <person name="Araus A.J."/>
            <person name="Petzold A."/>
            <person name="Susuki M."/>
            <person name="Suzuki K.-i.T."/>
            <person name="Hayashi T."/>
            <person name="Toyoda A."/>
            <person name="Oliveira C."/>
            <person name="Osipova E."/>
            <person name="Leigh N.D."/>
            <person name="Simon A."/>
            <person name="Yun M.H."/>
        </authorList>
    </citation>
    <scope>NUCLEOTIDE SEQUENCE</scope>
    <source>
        <strain evidence="2">20211129_DDA</strain>
        <tissue evidence="2">Liver</tissue>
    </source>
</reference>
<feature type="compositionally biased region" description="Pro residues" evidence="1">
    <location>
        <begin position="140"/>
        <end position="149"/>
    </location>
</feature>
<protein>
    <submittedName>
        <fullName evidence="2">Uncharacterized protein</fullName>
    </submittedName>
</protein>
<feature type="region of interest" description="Disordered" evidence="1">
    <location>
        <begin position="1"/>
        <end position="63"/>
    </location>
</feature>
<dbReference type="AlphaFoldDB" id="A0AAV7SGM3"/>
<sequence>MRGKARRRASLPGEASPPPPSAPLPLPLLRSQRGAAAPDPLDLVHSGGTIQSPGSAPHPGVSALHARCRCPTRLSQREPLPPSVIQSAILGEAISSSHRDLGQAARPPVRGGKERGPAEREGGRSQLSPLQSSLVLQGCPPGPSTPPALQPAASADSQGRRSLRPQYSSPPDLGSPLLRQSIKGRVSGPFQQGG</sequence>